<dbReference type="RefSeq" id="WP_092092048.1">
    <property type="nucleotide sequence ID" value="NZ_FOQE01000011.1"/>
</dbReference>
<dbReference type="AlphaFoldDB" id="A0A1I3BZQ6"/>
<dbReference type="PANTHER" id="PTHR34478:SF2">
    <property type="entry name" value="MEMBRANE PROTEIN"/>
    <property type="match status" value="1"/>
</dbReference>
<evidence type="ECO:0000256" key="6">
    <source>
        <dbReference type="SAM" id="Coils"/>
    </source>
</evidence>
<keyword evidence="4 7" id="KW-1133">Transmembrane helix</keyword>
<evidence type="ECO:0000256" key="1">
    <source>
        <dbReference type="ARBA" id="ARBA00004167"/>
    </source>
</evidence>
<evidence type="ECO:0000256" key="4">
    <source>
        <dbReference type="ARBA" id="ARBA00022989"/>
    </source>
</evidence>
<keyword evidence="9" id="KW-1185">Reference proteome</keyword>
<dbReference type="Gene3D" id="1.20.1440.20">
    <property type="entry name" value="LemA-like domain"/>
    <property type="match status" value="1"/>
</dbReference>
<feature type="coiled-coil region" evidence="6">
    <location>
        <begin position="121"/>
        <end position="152"/>
    </location>
</feature>
<accession>A0A1I3BZQ6</accession>
<evidence type="ECO:0000313" key="9">
    <source>
        <dbReference type="Proteomes" id="UP000198668"/>
    </source>
</evidence>
<protein>
    <submittedName>
        <fullName evidence="8">LemA protein</fullName>
    </submittedName>
</protein>
<dbReference type="SUPFAM" id="SSF140478">
    <property type="entry name" value="LemA-like"/>
    <property type="match status" value="1"/>
</dbReference>
<keyword evidence="5 7" id="KW-0472">Membrane</keyword>
<keyword evidence="6" id="KW-0175">Coiled coil</keyword>
<evidence type="ECO:0000256" key="5">
    <source>
        <dbReference type="ARBA" id="ARBA00023136"/>
    </source>
</evidence>
<gene>
    <name evidence="8" type="ORF">SAMN04489868_11154</name>
</gene>
<dbReference type="InterPro" id="IPR023353">
    <property type="entry name" value="LemA-like_dom_sf"/>
</dbReference>
<dbReference type="PANTHER" id="PTHR34478">
    <property type="entry name" value="PROTEIN LEMA"/>
    <property type="match status" value="1"/>
</dbReference>
<comment type="subcellular location">
    <subcellularLocation>
        <location evidence="1">Membrane</location>
        <topology evidence="1">Single-pass membrane protein</topology>
    </subcellularLocation>
</comment>
<evidence type="ECO:0000313" key="8">
    <source>
        <dbReference type="EMBL" id="SFH67838.1"/>
    </source>
</evidence>
<dbReference type="OrthoDB" id="9804152at2"/>
<sequence length="193" mass="21323">MKKGTKILIGVVAAVLILAAPLISFYNSLVTERSNVETQWAQVENQLQRRNDLIPNLVNAVKGAMSQEQEVFGDIADARAKLNQANGLEEEVDANNDMSSALSRLLVVVENYPDLKSNSNVTALMDELSGTENRISQERRRFNETVQQYNNKVKRFPGSLVAGLFGYDPVPYFEAVEGADQAPVVDFGNDETD</sequence>
<dbReference type="Proteomes" id="UP000198668">
    <property type="component" value="Unassembled WGS sequence"/>
</dbReference>
<dbReference type="EMBL" id="FOQE01000011">
    <property type="protein sequence ID" value="SFH67838.1"/>
    <property type="molecule type" value="Genomic_DNA"/>
</dbReference>
<feature type="transmembrane region" description="Helical" evidence="7">
    <location>
        <begin position="7"/>
        <end position="26"/>
    </location>
</feature>
<comment type="similarity">
    <text evidence="2">Belongs to the LemA family.</text>
</comment>
<dbReference type="InterPro" id="IPR007156">
    <property type="entry name" value="MamQ_LemA"/>
</dbReference>
<evidence type="ECO:0000256" key="3">
    <source>
        <dbReference type="ARBA" id="ARBA00022692"/>
    </source>
</evidence>
<name>A0A1I3BZQ6_9LACT</name>
<reference evidence="8 9" key="1">
    <citation type="submission" date="2016-10" db="EMBL/GenBank/DDBJ databases">
        <authorList>
            <person name="de Groot N.N."/>
        </authorList>
    </citation>
    <scope>NUCLEOTIDE SEQUENCE [LARGE SCALE GENOMIC DNA]</scope>
    <source>
        <strain evidence="8 9">DSM 27630</strain>
    </source>
</reference>
<dbReference type="GO" id="GO:0016020">
    <property type="term" value="C:membrane"/>
    <property type="evidence" value="ECO:0007669"/>
    <property type="project" value="UniProtKB-SubCell"/>
</dbReference>
<evidence type="ECO:0000256" key="7">
    <source>
        <dbReference type="SAM" id="Phobius"/>
    </source>
</evidence>
<evidence type="ECO:0000256" key="2">
    <source>
        <dbReference type="ARBA" id="ARBA00008854"/>
    </source>
</evidence>
<organism evidence="8 9">
    <name type="scientific">Pisciglobus halotolerans</name>
    <dbReference type="NCBI Taxonomy" id="745365"/>
    <lineage>
        <taxon>Bacteria</taxon>
        <taxon>Bacillati</taxon>
        <taxon>Bacillota</taxon>
        <taxon>Bacilli</taxon>
        <taxon>Lactobacillales</taxon>
        <taxon>Carnobacteriaceae</taxon>
    </lineage>
</organism>
<keyword evidence="3 7" id="KW-0812">Transmembrane</keyword>
<proteinExistence type="inferred from homology"/>
<dbReference type="Pfam" id="PF04011">
    <property type="entry name" value="LemA"/>
    <property type="match status" value="1"/>
</dbReference>